<dbReference type="OrthoDB" id="4989419at2"/>
<feature type="transmembrane region" description="Helical" evidence="5">
    <location>
        <begin position="255"/>
        <end position="280"/>
    </location>
</feature>
<evidence type="ECO:0000313" key="8">
    <source>
        <dbReference type="Proteomes" id="UP000271573"/>
    </source>
</evidence>
<dbReference type="RefSeq" id="WP_125569393.1">
    <property type="nucleotide sequence ID" value="NZ_AP019307.1"/>
</dbReference>
<feature type="transmembrane region" description="Helical" evidence="5">
    <location>
        <begin position="135"/>
        <end position="156"/>
    </location>
</feature>
<accession>A0A3G9IIP0</accession>
<dbReference type="InterPro" id="IPR049453">
    <property type="entry name" value="Memb_transporter_dom"/>
</dbReference>
<reference evidence="7 8" key="1">
    <citation type="submission" date="2018-11" db="EMBL/GenBank/DDBJ databases">
        <title>Complete genome sequence of Nocardioides baekrokdamisoli strain KCTC 39748.</title>
        <authorList>
            <person name="Kang S.W."/>
            <person name="Lee K.C."/>
            <person name="Kim K.K."/>
            <person name="Kim J.S."/>
            <person name="Kim D.S."/>
            <person name="Ko S.H."/>
            <person name="Yang S.H."/>
            <person name="Shin Y.K."/>
            <person name="Lee J.S."/>
        </authorList>
    </citation>
    <scope>NUCLEOTIDE SEQUENCE [LARGE SCALE GENOMIC DNA]</scope>
    <source>
        <strain evidence="7 8">KCTC 39748</strain>
    </source>
</reference>
<feature type="transmembrane region" description="Helical" evidence="5">
    <location>
        <begin position="86"/>
        <end position="105"/>
    </location>
</feature>
<feature type="transmembrane region" description="Helical" evidence="5">
    <location>
        <begin position="300"/>
        <end position="321"/>
    </location>
</feature>
<proteinExistence type="predicted"/>
<keyword evidence="3 5" id="KW-1133">Transmembrane helix</keyword>
<protein>
    <recommendedName>
        <fullName evidence="6">Integral membrane bound transporter domain-containing protein</fullName>
    </recommendedName>
</protein>
<feature type="domain" description="Integral membrane bound transporter" evidence="6">
    <location>
        <begin position="192"/>
        <end position="317"/>
    </location>
</feature>
<feature type="transmembrane region" description="Helical" evidence="5">
    <location>
        <begin position="34"/>
        <end position="51"/>
    </location>
</feature>
<dbReference type="EMBL" id="AP019307">
    <property type="protein sequence ID" value="BBH18022.1"/>
    <property type="molecule type" value="Genomic_DNA"/>
</dbReference>
<keyword evidence="4 5" id="KW-0472">Membrane</keyword>
<evidence type="ECO:0000313" key="7">
    <source>
        <dbReference type="EMBL" id="BBH18022.1"/>
    </source>
</evidence>
<keyword evidence="8" id="KW-1185">Reference proteome</keyword>
<gene>
    <name evidence="7" type="ORF">Back2_23090</name>
</gene>
<feature type="transmembrane region" description="Helical" evidence="5">
    <location>
        <begin position="177"/>
        <end position="197"/>
    </location>
</feature>
<organism evidence="7 8">
    <name type="scientific">Nocardioides baekrokdamisoli</name>
    <dbReference type="NCBI Taxonomy" id="1804624"/>
    <lineage>
        <taxon>Bacteria</taxon>
        <taxon>Bacillati</taxon>
        <taxon>Actinomycetota</taxon>
        <taxon>Actinomycetes</taxon>
        <taxon>Propionibacteriales</taxon>
        <taxon>Nocardioidaceae</taxon>
        <taxon>Nocardioides</taxon>
    </lineage>
</organism>
<dbReference type="AlphaFoldDB" id="A0A3G9IIP0"/>
<sequence length="326" mass="34065">MPSVLVDRAHAARVSVGLIIPGIALLWWNRPALLIFAVFGSFAGMYGRAETRSVRLLHQSQGALLLLGGAAAGIALSRANASPLTVVLAATVFAVGGSLLADFFALRPEGPFYGTFALGAIAGVHSVSASAWECWGITAASALLALLIGFVSADATTWDQRRVAAAVRDQRVRERPAAFLHAARYAVAVAAAGSVAYVLDLGHVNWAIAGAAVTLAAADSRGRLRRGVHRVIGTLAGLAVTALVLTPGWEPRTLAVIVICLIFPTELFMSVNYAVALSFFTPMIMLMTELAQPIGVRDMITSRALGTMVGVLVGVAVSALVRDREA</sequence>
<comment type="subcellular location">
    <subcellularLocation>
        <location evidence="1">Membrane</location>
        <topology evidence="1">Multi-pass membrane protein</topology>
    </subcellularLocation>
</comment>
<evidence type="ECO:0000256" key="4">
    <source>
        <dbReference type="ARBA" id="ARBA00023136"/>
    </source>
</evidence>
<evidence type="ECO:0000256" key="5">
    <source>
        <dbReference type="SAM" id="Phobius"/>
    </source>
</evidence>
<dbReference type="Pfam" id="PF13515">
    <property type="entry name" value="FUSC_2"/>
    <property type="match status" value="1"/>
</dbReference>
<feature type="transmembrane region" description="Helical" evidence="5">
    <location>
        <begin position="231"/>
        <end position="249"/>
    </location>
</feature>
<evidence type="ECO:0000259" key="6">
    <source>
        <dbReference type="Pfam" id="PF13515"/>
    </source>
</evidence>
<dbReference type="GO" id="GO:0016020">
    <property type="term" value="C:membrane"/>
    <property type="evidence" value="ECO:0007669"/>
    <property type="project" value="UniProtKB-SubCell"/>
</dbReference>
<dbReference type="KEGG" id="nbe:Back2_23090"/>
<feature type="transmembrane region" description="Helical" evidence="5">
    <location>
        <begin position="63"/>
        <end position="80"/>
    </location>
</feature>
<name>A0A3G9IIP0_9ACTN</name>
<feature type="transmembrane region" description="Helical" evidence="5">
    <location>
        <begin position="12"/>
        <end position="28"/>
    </location>
</feature>
<evidence type="ECO:0000256" key="1">
    <source>
        <dbReference type="ARBA" id="ARBA00004141"/>
    </source>
</evidence>
<dbReference type="Proteomes" id="UP000271573">
    <property type="component" value="Chromosome"/>
</dbReference>
<evidence type="ECO:0000256" key="3">
    <source>
        <dbReference type="ARBA" id="ARBA00022989"/>
    </source>
</evidence>
<evidence type="ECO:0000256" key="2">
    <source>
        <dbReference type="ARBA" id="ARBA00022692"/>
    </source>
</evidence>
<keyword evidence="2 5" id="KW-0812">Transmembrane</keyword>